<feature type="coiled-coil region" evidence="1">
    <location>
        <begin position="253"/>
        <end position="280"/>
    </location>
</feature>
<dbReference type="Proteomes" id="UP001465976">
    <property type="component" value="Unassembled WGS sequence"/>
</dbReference>
<name>A0ABR3FAM4_9AGAR</name>
<feature type="region of interest" description="Disordered" evidence="2">
    <location>
        <begin position="1"/>
        <end position="118"/>
    </location>
</feature>
<reference evidence="3 4" key="1">
    <citation type="submission" date="2024-02" db="EMBL/GenBank/DDBJ databases">
        <title>A draft genome for the cacao thread blight pathogen Marasmius crinis-equi.</title>
        <authorList>
            <person name="Cohen S.P."/>
            <person name="Baruah I.K."/>
            <person name="Amoako-Attah I."/>
            <person name="Bukari Y."/>
            <person name="Meinhardt L.W."/>
            <person name="Bailey B.A."/>
        </authorList>
    </citation>
    <scope>NUCLEOTIDE SEQUENCE [LARGE SCALE GENOMIC DNA]</scope>
    <source>
        <strain evidence="3 4">GH-76</strain>
    </source>
</reference>
<keyword evidence="4" id="KW-1185">Reference proteome</keyword>
<evidence type="ECO:0008006" key="5">
    <source>
        <dbReference type="Google" id="ProtNLM"/>
    </source>
</evidence>
<evidence type="ECO:0000313" key="4">
    <source>
        <dbReference type="Proteomes" id="UP001465976"/>
    </source>
</evidence>
<feature type="compositionally biased region" description="Polar residues" evidence="2">
    <location>
        <begin position="12"/>
        <end position="23"/>
    </location>
</feature>
<evidence type="ECO:0000313" key="3">
    <source>
        <dbReference type="EMBL" id="KAL0572360.1"/>
    </source>
</evidence>
<evidence type="ECO:0000256" key="2">
    <source>
        <dbReference type="SAM" id="MobiDB-lite"/>
    </source>
</evidence>
<protein>
    <recommendedName>
        <fullName evidence="5">Gag protein</fullName>
    </recommendedName>
</protein>
<keyword evidence="1" id="KW-0175">Coiled coil</keyword>
<evidence type="ECO:0000256" key="1">
    <source>
        <dbReference type="SAM" id="Coils"/>
    </source>
</evidence>
<organism evidence="3 4">
    <name type="scientific">Marasmius crinis-equi</name>
    <dbReference type="NCBI Taxonomy" id="585013"/>
    <lineage>
        <taxon>Eukaryota</taxon>
        <taxon>Fungi</taxon>
        <taxon>Dikarya</taxon>
        <taxon>Basidiomycota</taxon>
        <taxon>Agaricomycotina</taxon>
        <taxon>Agaricomycetes</taxon>
        <taxon>Agaricomycetidae</taxon>
        <taxon>Agaricales</taxon>
        <taxon>Marasmiineae</taxon>
        <taxon>Marasmiaceae</taxon>
        <taxon>Marasmius</taxon>
    </lineage>
</organism>
<comment type="caution">
    <text evidence="3">The sequence shown here is derived from an EMBL/GenBank/DDBJ whole genome shotgun (WGS) entry which is preliminary data.</text>
</comment>
<proteinExistence type="predicted"/>
<dbReference type="EMBL" id="JBAHYK010000638">
    <property type="protein sequence ID" value="KAL0572360.1"/>
    <property type="molecule type" value="Genomic_DNA"/>
</dbReference>
<accession>A0ABR3FAM4</accession>
<sequence length="309" mass="34342">MPPIRSSPRKPTPSQRRLNADNPQKSKRAPPRCLRCEGPNYPLRKDCILHSKNAGKRNQNAAISQPPRPASPSDSPIQAPVEPFEPEPRQLFLDSPQPPQGGPDSDEVFMDPPQPQTGHGHYEDVWPPFGSLTSGETRTLLTGLHESQQVFEANLTGQDVVRTGALLGRVERKDMNRRYVRSMDRLLLNCEKLADETDCWLYIAAHHPSSHGEYIHFTSPSMRNDLPPQAREVLDHTSSTIFSALKAARRQDVASVELSAARARAERDAALNEAAQKQRVIDELCRAIKDQGVDMDISRINLSPSAGTT</sequence>
<gene>
    <name evidence="3" type="ORF">V5O48_009595</name>
</gene>